<name>A0ABX0XIM4_9SPHN</name>
<evidence type="ECO:0000259" key="5">
    <source>
        <dbReference type="Pfam" id="PF25975"/>
    </source>
</evidence>
<dbReference type="InterPro" id="IPR058649">
    <property type="entry name" value="CzcB_C"/>
</dbReference>
<sequence length="370" mass="36443">MAALGVGFSAARLTEQSPVRAEAEEHAEGEEHAEESAAPGFVQLTPTAAAAAGVQLASLERGGGSELVLPGRVAFAPGAQSVVGAPLGGTVSQVHVAAGTRVGPGAALATVRSAEGAVTRASLDSARASAEAARTVEARERRLLDAGVVARQDWEAARAASLRAQADVRAAQAQTAALGSPGSNGIAVIRSPIGGVVTRVAVSPGSVVAQAGDVAEIANTARVELIFDAPPASLGLIVVGAPVQARQPDGEVINAVITASAPGAAGGGATVRARPTGRVPPPGTIVSARISGGGGGLLTVPSEAVQTIDGVPSVFVAEPNGFRARPVVTGLVAAGRTEIVRGLSGTERVAGQGAFLLKAELAKGEAEHGH</sequence>
<comment type="similarity">
    <text evidence="1">Belongs to the membrane fusion protein (MFP) (TC 8.A.1) family.</text>
</comment>
<dbReference type="Gene3D" id="2.40.30.170">
    <property type="match status" value="1"/>
</dbReference>
<feature type="domain" description="CzcB-like barrel-sandwich hybrid" evidence="4">
    <location>
        <begin position="82"/>
        <end position="219"/>
    </location>
</feature>
<dbReference type="PANTHER" id="PTHR30097:SF4">
    <property type="entry name" value="SLR6042 PROTEIN"/>
    <property type="match status" value="1"/>
</dbReference>
<dbReference type="Gene3D" id="2.40.50.100">
    <property type="match status" value="1"/>
</dbReference>
<dbReference type="Gene3D" id="2.40.420.20">
    <property type="match status" value="1"/>
</dbReference>
<feature type="domain" description="CzcB-like C-terminal circularly permuted SH3-like" evidence="5">
    <location>
        <begin position="298"/>
        <end position="358"/>
    </location>
</feature>
<dbReference type="Proteomes" id="UP000734218">
    <property type="component" value="Unassembled WGS sequence"/>
</dbReference>
<gene>
    <name evidence="6" type="ORF">GGR88_000075</name>
</gene>
<evidence type="ECO:0000256" key="3">
    <source>
        <dbReference type="SAM" id="MobiDB-lite"/>
    </source>
</evidence>
<feature type="compositionally biased region" description="Basic and acidic residues" evidence="3">
    <location>
        <begin position="21"/>
        <end position="30"/>
    </location>
</feature>
<dbReference type="RefSeq" id="WP_342449678.1">
    <property type="nucleotide sequence ID" value="NZ_JAATJE010000001.1"/>
</dbReference>
<evidence type="ECO:0000256" key="2">
    <source>
        <dbReference type="ARBA" id="ARBA00022448"/>
    </source>
</evidence>
<dbReference type="Gene3D" id="1.10.287.470">
    <property type="entry name" value="Helix hairpin bin"/>
    <property type="match status" value="1"/>
</dbReference>
<dbReference type="Pfam" id="PF25975">
    <property type="entry name" value="CzcB_C"/>
    <property type="match status" value="1"/>
</dbReference>
<evidence type="ECO:0000313" key="7">
    <source>
        <dbReference type="Proteomes" id="UP000734218"/>
    </source>
</evidence>
<dbReference type="InterPro" id="IPR006143">
    <property type="entry name" value="RND_pump_MFP"/>
</dbReference>
<accession>A0ABX0XIM4</accession>
<comment type="caution">
    <text evidence="6">The sequence shown here is derived from an EMBL/GenBank/DDBJ whole genome shotgun (WGS) entry which is preliminary data.</text>
</comment>
<organism evidence="6 7">
    <name type="scientific">Sphingomonas jejuensis</name>
    <dbReference type="NCBI Taxonomy" id="904715"/>
    <lineage>
        <taxon>Bacteria</taxon>
        <taxon>Pseudomonadati</taxon>
        <taxon>Pseudomonadota</taxon>
        <taxon>Alphaproteobacteria</taxon>
        <taxon>Sphingomonadales</taxon>
        <taxon>Sphingomonadaceae</taxon>
        <taxon>Sphingomonas</taxon>
    </lineage>
</organism>
<reference evidence="6 7" key="1">
    <citation type="submission" date="2020-03" db="EMBL/GenBank/DDBJ databases">
        <title>Genomic Encyclopedia of Type Strains, Phase IV (KMG-IV): sequencing the most valuable type-strain genomes for metagenomic binning, comparative biology and taxonomic classification.</title>
        <authorList>
            <person name="Goeker M."/>
        </authorList>
    </citation>
    <scope>NUCLEOTIDE SEQUENCE [LARGE SCALE GENOMIC DNA]</scope>
    <source>
        <strain evidence="6 7">DSM 27651</strain>
    </source>
</reference>
<dbReference type="EMBL" id="JAATJE010000001">
    <property type="protein sequence ID" value="NJC32601.1"/>
    <property type="molecule type" value="Genomic_DNA"/>
</dbReference>
<dbReference type="PANTHER" id="PTHR30097">
    <property type="entry name" value="CATION EFFLUX SYSTEM PROTEIN CUSB"/>
    <property type="match status" value="1"/>
</dbReference>
<keyword evidence="7" id="KW-1185">Reference proteome</keyword>
<evidence type="ECO:0000256" key="1">
    <source>
        <dbReference type="ARBA" id="ARBA00009477"/>
    </source>
</evidence>
<dbReference type="Pfam" id="PF25973">
    <property type="entry name" value="BSH_CzcB"/>
    <property type="match status" value="1"/>
</dbReference>
<dbReference type="InterPro" id="IPR058647">
    <property type="entry name" value="BSH_CzcB-like"/>
</dbReference>
<proteinExistence type="inferred from homology"/>
<feature type="region of interest" description="Disordered" evidence="3">
    <location>
        <begin position="15"/>
        <end position="37"/>
    </location>
</feature>
<dbReference type="InterPro" id="IPR051909">
    <property type="entry name" value="MFP_Cation_Efflux"/>
</dbReference>
<dbReference type="SUPFAM" id="SSF111369">
    <property type="entry name" value="HlyD-like secretion proteins"/>
    <property type="match status" value="1"/>
</dbReference>
<evidence type="ECO:0000259" key="4">
    <source>
        <dbReference type="Pfam" id="PF25973"/>
    </source>
</evidence>
<keyword evidence="2" id="KW-0813">Transport</keyword>
<dbReference type="NCBIfam" id="TIGR01730">
    <property type="entry name" value="RND_mfp"/>
    <property type="match status" value="1"/>
</dbReference>
<protein>
    <submittedName>
        <fullName evidence="6">Cobalt-zinc-cadmium efflux system membrane fusion protein</fullName>
    </submittedName>
</protein>
<evidence type="ECO:0000313" key="6">
    <source>
        <dbReference type="EMBL" id="NJC32601.1"/>
    </source>
</evidence>